<dbReference type="HOGENOM" id="CLU_3023281_0_0_4"/>
<dbReference type="EMBL" id="CP002217">
    <property type="protein sequence ID" value="ADN58952.1"/>
    <property type="molecule type" value="Genomic_DNA"/>
</dbReference>
<reference evidence="1" key="1">
    <citation type="submission" date="2010-09" db="EMBL/GenBank/DDBJ databases">
        <title>Complete sequence of chromosome1 of Burkholderia sp. CCGE1003.</title>
        <authorList>
            <consortium name="US DOE Joint Genome Institute"/>
            <person name="Lucas S."/>
            <person name="Copeland A."/>
            <person name="Lapidus A."/>
            <person name="Cheng J.-F."/>
            <person name="Bruce D."/>
            <person name="Goodwin L."/>
            <person name="Pitluck S."/>
            <person name="Daligault H."/>
            <person name="Davenport K."/>
            <person name="Detter J.C."/>
            <person name="Han C."/>
            <person name="Tapia R."/>
            <person name="Land M."/>
            <person name="Hauser L."/>
            <person name="Jeffries C."/>
            <person name="Kyrpides N."/>
            <person name="Ivanova N."/>
            <person name="Ovchinnikova G."/>
            <person name="Martinez-Romero E."/>
            <person name="Rogel M.A."/>
            <person name="Auchtung J."/>
            <person name="Tiedje J.M."/>
            <person name="Woyke T."/>
        </authorList>
    </citation>
    <scope>NUCLEOTIDE SEQUENCE</scope>
    <source>
        <strain evidence="1">CCGE1003</strain>
    </source>
</reference>
<gene>
    <name evidence="1" type="ordered locus">BC1003_3003</name>
</gene>
<sequence>MVVPTINGFLDDHYRKHLRSKAPKLKNAEPAIDEIRKLGDVLPGSCRVVPNRLET</sequence>
<accession>E1T9H9</accession>
<proteinExistence type="predicted"/>
<organism evidence="1">
    <name type="scientific">Burkholderia sp. (strain CCGE1003)</name>
    <dbReference type="NCBI Taxonomy" id="640512"/>
    <lineage>
        <taxon>Bacteria</taxon>
        <taxon>Pseudomonadati</taxon>
        <taxon>Pseudomonadota</taxon>
        <taxon>Betaproteobacteria</taxon>
        <taxon>Burkholderiales</taxon>
        <taxon>Burkholderiaceae</taxon>
        <taxon>Burkholderia</taxon>
    </lineage>
</organism>
<dbReference type="AlphaFoldDB" id="E1T9H9"/>
<protein>
    <submittedName>
        <fullName evidence="1">Uncharacterized protein</fullName>
    </submittedName>
</protein>
<evidence type="ECO:0000313" key="1">
    <source>
        <dbReference type="EMBL" id="ADN58952.1"/>
    </source>
</evidence>
<name>E1T9H9_BURSG</name>
<dbReference type="OrthoDB" id="662444at2"/>
<dbReference type="KEGG" id="bgf:BC1003_3003"/>